<feature type="domain" description="GST N-terminal" evidence="2">
    <location>
        <begin position="1"/>
        <end position="78"/>
    </location>
</feature>
<evidence type="ECO:0000256" key="1">
    <source>
        <dbReference type="ARBA" id="ARBA00011738"/>
    </source>
</evidence>
<dbReference type="CDD" id="cd03045">
    <property type="entry name" value="GST_N_Delta_Epsilon"/>
    <property type="match status" value="1"/>
</dbReference>
<dbReference type="SUPFAM" id="SSF52833">
    <property type="entry name" value="Thioredoxin-like"/>
    <property type="match status" value="2"/>
</dbReference>
<dbReference type="Pfam" id="PF13417">
    <property type="entry name" value="GST_N_3"/>
    <property type="match status" value="2"/>
</dbReference>
<accession>A0A836F4H8</accession>
<dbReference type="InterPro" id="IPR040079">
    <property type="entry name" value="Glutathione_S-Trfase"/>
</dbReference>
<name>A0A836F4H8_9HYME</name>
<organism evidence="4 5">
    <name type="scientific">Pseudoatta argentina</name>
    <dbReference type="NCBI Taxonomy" id="621737"/>
    <lineage>
        <taxon>Eukaryota</taxon>
        <taxon>Metazoa</taxon>
        <taxon>Ecdysozoa</taxon>
        <taxon>Arthropoda</taxon>
        <taxon>Hexapoda</taxon>
        <taxon>Insecta</taxon>
        <taxon>Pterygota</taxon>
        <taxon>Neoptera</taxon>
        <taxon>Endopterygota</taxon>
        <taxon>Hymenoptera</taxon>
        <taxon>Apocrita</taxon>
        <taxon>Aculeata</taxon>
        <taxon>Formicoidea</taxon>
        <taxon>Formicidae</taxon>
        <taxon>Myrmicinae</taxon>
        <taxon>Pseudoatta</taxon>
    </lineage>
</organism>
<dbReference type="Gene3D" id="3.40.30.10">
    <property type="entry name" value="Glutaredoxin"/>
    <property type="match status" value="2"/>
</dbReference>
<evidence type="ECO:0000259" key="3">
    <source>
        <dbReference type="PROSITE" id="PS50405"/>
    </source>
</evidence>
<dbReference type="FunFam" id="1.20.1050.10:FF:000007">
    <property type="entry name" value="Glutathione S-transferase 1-1"/>
    <property type="match status" value="2"/>
</dbReference>
<feature type="non-terminal residue" evidence="4">
    <location>
        <position position="442"/>
    </location>
</feature>
<dbReference type="AlphaFoldDB" id="A0A836F4H8"/>
<dbReference type="SFLD" id="SFLDG01153">
    <property type="entry name" value="Main.4:_Theta-like"/>
    <property type="match status" value="2"/>
</dbReference>
<comment type="caution">
    <text evidence="4">The sequence shown here is derived from an EMBL/GenBank/DDBJ whole genome shotgun (WGS) entry which is preliminary data.</text>
</comment>
<dbReference type="PROSITE" id="PS50404">
    <property type="entry name" value="GST_NTER"/>
    <property type="match status" value="2"/>
</dbReference>
<dbReference type="CDD" id="cd03177">
    <property type="entry name" value="GST_C_Delta_Epsilon"/>
    <property type="match status" value="2"/>
</dbReference>
<dbReference type="GO" id="GO:0004364">
    <property type="term" value="F:glutathione transferase activity"/>
    <property type="evidence" value="ECO:0007669"/>
    <property type="project" value="TreeGrafter"/>
</dbReference>
<dbReference type="Gene3D" id="1.20.1050.10">
    <property type="match status" value="2"/>
</dbReference>
<evidence type="ECO:0000313" key="5">
    <source>
        <dbReference type="Proteomes" id="UP000668214"/>
    </source>
</evidence>
<protein>
    <submittedName>
        <fullName evidence="4">GSTT1 transferase</fullName>
    </submittedName>
</protein>
<dbReference type="PANTHER" id="PTHR43969">
    <property type="entry name" value="GLUTATHIONE S TRANSFERASE D10, ISOFORM A-RELATED"/>
    <property type="match status" value="1"/>
</dbReference>
<evidence type="ECO:0000259" key="2">
    <source>
        <dbReference type="PROSITE" id="PS50404"/>
    </source>
</evidence>
<dbReference type="InterPro" id="IPR010987">
    <property type="entry name" value="Glutathione-S-Trfase_C-like"/>
</dbReference>
<dbReference type="SFLD" id="SFLDG00358">
    <property type="entry name" value="Main_(cytGST)"/>
    <property type="match status" value="2"/>
</dbReference>
<keyword evidence="5" id="KW-1185">Reference proteome</keyword>
<comment type="subunit">
    <text evidence="1">Homodimer.</text>
</comment>
<dbReference type="InterPro" id="IPR004045">
    <property type="entry name" value="Glutathione_S-Trfase_N"/>
</dbReference>
<dbReference type="FunFam" id="3.40.30.10:FF:000034">
    <property type="entry name" value="glutathione S-transferase 1"/>
    <property type="match status" value="1"/>
</dbReference>
<dbReference type="InterPro" id="IPR036282">
    <property type="entry name" value="Glutathione-S-Trfase_C_sf"/>
</dbReference>
<dbReference type="Pfam" id="PF14497">
    <property type="entry name" value="GST_C_3"/>
    <property type="match status" value="1"/>
</dbReference>
<dbReference type="EMBL" id="JAANIA010002128">
    <property type="protein sequence ID" value="KAG5317642.1"/>
    <property type="molecule type" value="Genomic_DNA"/>
</dbReference>
<gene>
    <name evidence="4" type="primary">Gst1_0</name>
    <name evidence="4" type="ORF">G6Z78_0000500</name>
</gene>
<feature type="domain" description="GST C-terminal" evidence="3">
    <location>
        <begin position="84"/>
        <end position="203"/>
    </location>
</feature>
<feature type="non-terminal residue" evidence="4">
    <location>
        <position position="1"/>
    </location>
</feature>
<reference evidence="4" key="1">
    <citation type="submission" date="2020-02" db="EMBL/GenBank/DDBJ databases">
        <title>Relaxed selection underlies rapid genomic changes in the transitions from sociality to social parasitism in ants.</title>
        <authorList>
            <person name="Bi X."/>
        </authorList>
    </citation>
    <scope>NUCLEOTIDE SEQUENCE</scope>
    <source>
        <strain evidence="4">BGI-DK2014c</strain>
        <tissue evidence="4">Whole body</tissue>
    </source>
</reference>
<dbReference type="PROSITE" id="PS50405">
    <property type="entry name" value="GST_CTER"/>
    <property type="match status" value="2"/>
</dbReference>
<sequence>MPVLYYFLLSPPCRAVMLVVEAIGLEMELVVLNTMDLTPEYEELNPQKTVPFLIDDDLKISESRAIMAYLVDQYGQDDTLYPRNIEARALVNQRLYFDLGNLYPNIFDCYLKVFKKEIDTCDPAQFEKLIENFQIMNNFLEEQAYVAGDNLTIADLSLVASVTTAMIFGFNLGEYNNISDWLERIQTSTPGYEKANGEPVEMFKQMIICIIVITLLIVLRISTDFKMPDLYQLAGSPPCRAVLLTAAALEVDLNLKKVDLATGEHLKPEFIKMNPQHTIPTLDDGGFYLYESRAIMIYLANQYGKKDSLYPKDPKKRALVDQRLFFDLGTLYKSFSDYYYSIMLTGAIPQKATYDKMNEALTFLNKFLEGENYVAGKTLTIADLALVVTVSNFKIMDYDLSKYSNILKWYSKIQAEAPKYNEIESVGMKVFANFAEPFKKKL</sequence>
<feature type="domain" description="GST N-terminal" evidence="2">
    <location>
        <begin position="226"/>
        <end position="307"/>
    </location>
</feature>
<dbReference type="InterPro" id="IPR004046">
    <property type="entry name" value="GST_C"/>
</dbReference>
<dbReference type="Proteomes" id="UP000668214">
    <property type="component" value="Unassembled WGS sequence"/>
</dbReference>
<dbReference type="SUPFAM" id="SSF47616">
    <property type="entry name" value="GST C-terminal domain-like"/>
    <property type="match status" value="2"/>
</dbReference>
<proteinExistence type="predicted"/>
<dbReference type="SFLD" id="SFLDS00019">
    <property type="entry name" value="Glutathione_Transferase_(cytos"/>
    <property type="match status" value="2"/>
</dbReference>
<feature type="domain" description="GST C-terminal" evidence="3">
    <location>
        <begin position="313"/>
        <end position="438"/>
    </location>
</feature>
<dbReference type="GO" id="GO:0006749">
    <property type="term" value="P:glutathione metabolic process"/>
    <property type="evidence" value="ECO:0007669"/>
    <property type="project" value="TreeGrafter"/>
</dbReference>
<evidence type="ECO:0000313" key="4">
    <source>
        <dbReference type="EMBL" id="KAG5317642.1"/>
    </source>
</evidence>
<dbReference type="PANTHER" id="PTHR43969:SF9">
    <property type="entry name" value="GLUTATHIONE S TRANSFERASE D10, ISOFORM A-RELATED"/>
    <property type="match status" value="1"/>
</dbReference>
<dbReference type="Pfam" id="PF00043">
    <property type="entry name" value="GST_C"/>
    <property type="match status" value="1"/>
</dbReference>
<keyword evidence="4" id="KW-0808">Transferase</keyword>
<dbReference type="InterPro" id="IPR036249">
    <property type="entry name" value="Thioredoxin-like_sf"/>
</dbReference>